<dbReference type="GO" id="GO:0002082">
    <property type="term" value="P:regulation of oxidative phosphorylation"/>
    <property type="evidence" value="ECO:0007669"/>
    <property type="project" value="TreeGrafter"/>
</dbReference>
<dbReference type="AlphaFoldDB" id="A0A6A4RYD9"/>
<organism evidence="1 2">
    <name type="scientific">Scophthalmus maximus</name>
    <name type="common">Turbot</name>
    <name type="synonym">Psetta maxima</name>
    <dbReference type="NCBI Taxonomy" id="52904"/>
    <lineage>
        <taxon>Eukaryota</taxon>
        <taxon>Metazoa</taxon>
        <taxon>Chordata</taxon>
        <taxon>Craniata</taxon>
        <taxon>Vertebrata</taxon>
        <taxon>Euteleostomi</taxon>
        <taxon>Actinopterygii</taxon>
        <taxon>Neopterygii</taxon>
        <taxon>Teleostei</taxon>
        <taxon>Neoteleostei</taxon>
        <taxon>Acanthomorphata</taxon>
        <taxon>Carangaria</taxon>
        <taxon>Pleuronectiformes</taxon>
        <taxon>Pleuronectoidei</taxon>
        <taxon>Scophthalmidae</taxon>
        <taxon>Scophthalmus</taxon>
    </lineage>
</organism>
<protein>
    <submittedName>
        <fullName evidence="1">Uncharacterized protein</fullName>
    </submittedName>
</protein>
<dbReference type="GO" id="GO:0006123">
    <property type="term" value="P:mitochondrial electron transport, cytochrome c to oxygen"/>
    <property type="evidence" value="ECO:0007669"/>
    <property type="project" value="InterPro"/>
</dbReference>
<evidence type="ECO:0000313" key="1">
    <source>
        <dbReference type="EMBL" id="KAF0025607.1"/>
    </source>
</evidence>
<comment type="caution">
    <text evidence="1">The sequence shown here is derived from an EMBL/GenBank/DDBJ whole genome shotgun (WGS) entry which is preliminary data.</text>
</comment>
<dbReference type="GO" id="GO:0097250">
    <property type="term" value="P:mitochondrial respirasome assembly"/>
    <property type="evidence" value="ECO:0007669"/>
    <property type="project" value="TreeGrafter"/>
</dbReference>
<accession>A0A6A4RYD9</accession>
<gene>
    <name evidence="1" type="ORF">F2P81_022488</name>
</gene>
<dbReference type="InterPro" id="IPR003177">
    <property type="entry name" value="Cytc_oxidase_su7a_met"/>
</dbReference>
<dbReference type="Proteomes" id="UP000438429">
    <property type="component" value="Unassembled WGS sequence"/>
</dbReference>
<sequence>MYYKFSGITQKLTGSAPTAAYSPQGLRPSVPAESPTMIFATPTKLVSEAGATVEYMGASKINELQKLFQVGNKYFKTIKAHSETGLNDHKWNGAHEHSSSIRISVHKVDRLPT</sequence>
<dbReference type="EMBL" id="VEVO01000020">
    <property type="protein sequence ID" value="KAF0025607.1"/>
    <property type="molecule type" value="Genomic_DNA"/>
</dbReference>
<name>A0A6A4RYD9_SCOMX</name>
<reference evidence="1 2" key="1">
    <citation type="submission" date="2019-06" db="EMBL/GenBank/DDBJ databases">
        <title>Draft genomes of female and male turbot (Scophthalmus maximus).</title>
        <authorList>
            <person name="Xu H."/>
            <person name="Xu X.-W."/>
            <person name="Shao C."/>
            <person name="Chen S."/>
        </authorList>
    </citation>
    <scope>NUCLEOTIDE SEQUENCE [LARGE SCALE GENOMIC DNA]</scope>
    <source>
        <strain evidence="1">Ysfricsl-2016a</strain>
        <tissue evidence="1">Blood</tissue>
    </source>
</reference>
<evidence type="ECO:0000313" key="2">
    <source>
        <dbReference type="Proteomes" id="UP000438429"/>
    </source>
</evidence>
<dbReference type="GO" id="GO:0005739">
    <property type="term" value="C:mitochondrion"/>
    <property type="evidence" value="ECO:0007669"/>
    <property type="project" value="GOC"/>
</dbReference>
<dbReference type="PANTHER" id="PTHR10510">
    <property type="entry name" value="CYTOCHROME C OXIDASE POLYPEPTIDE 7A"/>
    <property type="match status" value="1"/>
</dbReference>
<proteinExistence type="predicted"/>
<dbReference type="PANTHER" id="PTHR10510:SF2">
    <property type="entry name" value="CYTOCHROME C OXIDASE SUBUNIT 7A-RELATED PROTEIN, MITOCHONDRIAL"/>
    <property type="match status" value="1"/>
</dbReference>